<dbReference type="EMBL" id="CACRXK020003053">
    <property type="protein sequence ID" value="CAB3997234.1"/>
    <property type="molecule type" value="Genomic_DNA"/>
</dbReference>
<feature type="compositionally biased region" description="Basic residues" evidence="3">
    <location>
        <begin position="937"/>
        <end position="955"/>
    </location>
</feature>
<dbReference type="InterPro" id="IPR011047">
    <property type="entry name" value="Quinoprotein_ADH-like_sf"/>
</dbReference>
<dbReference type="Gene3D" id="2.130.10.10">
    <property type="entry name" value="YVTN repeat-like/Quinoprotein amine dehydrogenase"/>
    <property type="match status" value="3"/>
</dbReference>
<evidence type="ECO:0000256" key="1">
    <source>
        <dbReference type="ARBA" id="ARBA00022574"/>
    </source>
</evidence>
<organism evidence="4 5">
    <name type="scientific">Paramuricea clavata</name>
    <name type="common">Red gorgonian</name>
    <name type="synonym">Violescent sea-whip</name>
    <dbReference type="NCBI Taxonomy" id="317549"/>
    <lineage>
        <taxon>Eukaryota</taxon>
        <taxon>Metazoa</taxon>
        <taxon>Cnidaria</taxon>
        <taxon>Anthozoa</taxon>
        <taxon>Octocorallia</taxon>
        <taxon>Malacalcyonacea</taxon>
        <taxon>Plexauridae</taxon>
        <taxon>Paramuricea</taxon>
    </lineage>
</organism>
<dbReference type="InterPro" id="IPR015943">
    <property type="entry name" value="WD40/YVTN_repeat-like_dom_sf"/>
</dbReference>
<dbReference type="SUPFAM" id="SSF50998">
    <property type="entry name" value="Quinoprotein alcohol dehydrogenase-like"/>
    <property type="match status" value="1"/>
</dbReference>
<accession>A0A6S7GV03</accession>
<dbReference type="InterPro" id="IPR001680">
    <property type="entry name" value="WD40_rpt"/>
</dbReference>
<feature type="region of interest" description="Disordered" evidence="3">
    <location>
        <begin position="1132"/>
        <end position="1165"/>
    </location>
</feature>
<proteinExistence type="predicted"/>
<keyword evidence="5" id="KW-1185">Reference proteome</keyword>
<keyword evidence="1" id="KW-0853">WD repeat</keyword>
<dbReference type="InterPro" id="IPR036322">
    <property type="entry name" value="WD40_repeat_dom_sf"/>
</dbReference>
<name>A0A6S7GV03_PARCT</name>
<reference evidence="4" key="1">
    <citation type="submission" date="2020-04" db="EMBL/GenBank/DDBJ databases">
        <authorList>
            <person name="Alioto T."/>
            <person name="Alioto T."/>
            <person name="Gomez Garrido J."/>
        </authorList>
    </citation>
    <scope>NUCLEOTIDE SEQUENCE</scope>
    <source>
        <strain evidence="4">A484AB</strain>
    </source>
</reference>
<feature type="region of interest" description="Disordered" evidence="3">
    <location>
        <begin position="920"/>
        <end position="955"/>
    </location>
</feature>
<dbReference type="OrthoDB" id="6262491at2759"/>
<evidence type="ECO:0000313" key="5">
    <source>
        <dbReference type="Proteomes" id="UP001152795"/>
    </source>
</evidence>
<dbReference type="PRINTS" id="PR00320">
    <property type="entry name" value="GPROTEINBRPT"/>
</dbReference>
<comment type="caution">
    <text evidence="4">The sequence shown here is derived from an EMBL/GenBank/DDBJ whole genome shotgun (WGS) entry which is preliminary data.</text>
</comment>
<feature type="compositionally biased region" description="Acidic residues" evidence="3">
    <location>
        <begin position="872"/>
        <end position="883"/>
    </location>
</feature>
<gene>
    <name evidence="4" type="ORF">PACLA_8A084888</name>
</gene>
<evidence type="ECO:0000313" key="4">
    <source>
        <dbReference type="EMBL" id="CAB3997234.1"/>
    </source>
</evidence>
<dbReference type="SUPFAM" id="SSF50978">
    <property type="entry name" value="WD40 repeat-like"/>
    <property type="match status" value="1"/>
</dbReference>
<feature type="compositionally biased region" description="Basic and acidic residues" evidence="3">
    <location>
        <begin position="787"/>
        <end position="798"/>
    </location>
</feature>
<evidence type="ECO:0000256" key="2">
    <source>
        <dbReference type="ARBA" id="ARBA00022737"/>
    </source>
</evidence>
<dbReference type="InterPro" id="IPR020472">
    <property type="entry name" value="WD40_PAC1"/>
</dbReference>
<keyword evidence="2" id="KW-0677">Repeat</keyword>
<protein>
    <submittedName>
        <fullName evidence="4">WD repeat-containing 97 isoform X5</fullName>
    </submittedName>
</protein>
<dbReference type="PROSITE" id="PS50082">
    <property type="entry name" value="WD_REPEATS_2"/>
    <property type="match status" value="4"/>
</dbReference>
<dbReference type="Pfam" id="PF00400">
    <property type="entry name" value="WD40"/>
    <property type="match status" value="4"/>
</dbReference>
<dbReference type="SMART" id="SM00320">
    <property type="entry name" value="WD40"/>
    <property type="match status" value="6"/>
</dbReference>
<feature type="region of interest" description="Disordered" evidence="3">
    <location>
        <begin position="869"/>
        <end position="898"/>
    </location>
</feature>
<dbReference type="Proteomes" id="UP001152795">
    <property type="component" value="Unassembled WGS sequence"/>
</dbReference>
<dbReference type="PROSITE" id="PS50294">
    <property type="entry name" value="WD_REPEATS_REGION"/>
    <property type="match status" value="4"/>
</dbReference>
<feature type="region of interest" description="Disordered" evidence="3">
    <location>
        <begin position="787"/>
        <end position="808"/>
    </location>
</feature>
<dbReference type="PANTHER" id="PTHR45532:SF1">
    <property type="entry name" value="WD REPEAT-CONTAINING PROTEIN 97"/>
    <property type="match status" value="1"/>
</dbReference>
<sequence>MAGTLTSLAPGKVSSHWKLLKSLINTDEEEENGKLKGIDVDTFPKVISHGMHRQLSQGKINIKNPPGQTLKFVALNSTLDCYATLNNEGKITVATTNGKVKRIKSDECYTGMIFSTKSKQCICWGDSDKLKLMNESFKPVSTSQSVAVIHCAVYNNSTHEVITAGDENITCWSFRYGGKFLMPRKVITVRHPRLTESLENCAVSGICLEDSLSKSQRCFISTGTSIASFNVLEGKCLSFLKNRHVQEITCLVFFNPLKYLISAAKDGSIKVWNDDGSLEIAFVGHHGCVNGLAIYPFGQFIVSASSDMTLRVWSLEAKDEVDRMQCDSPVGGIGTVIGNDNLYSFIPQGIDLWKIKHIYTAQTLIGCKVKTMKQVTHPKSPLRVVCICADAAVRIISGKTGDVITTSLVPDLTTITDAVYSAGEDLLFTLLINGKILKSSTVTNPSSLLEVWECKDLTSPCTCLCLYEYIFEDLLAGTTWQSVIQAAKLRQANESLANDTNDRTLLLGGCVDGHIVVFDWKDKKNPGRVIFKIEAHRDEVVSMISNPKIDQVVSSGLDNIIKIWRLFPFAEEALAPLMTLYFDELPRYLSVSHHRLLVALYERSRANYAVTVYKTTQKERYDHPTEDDHNDEVISVSSCLKMRLFATASLDGTVRIWDESNRLKRVIKLNATPSALCFCSERGDIMVAIGNSLHRIKYATYLPQSYVYGMVGMEFKGFHSDAIIPIDEKLLKTLSTIDQQRVTKAHSYSSTLTYAPDPLADDETEEKKQEAKRRAVAMEKIQKRESDLKKLRDGELRSSKKKPKLDENLQNEAFEKYLSLFYNRTSVTLPEHSDDESDVPVYKDKDIYVPDVEPNGFFCIDHKSPLKYANTSEDEKDSGDDQPLDIAPPNRLRSQSLPIVNVEPPLEYDKNVVLEDTSIELSGDRTASSPTPNEKNKPKKKRKSSSAEKKCKHRSQKEIIVGKSPGSYPIPNEALHEVSRDSAEIAMVEDENGKQYEAIVIAPDGYIPNSVVAALFDNMRTKKEVEVHQEEVTPYRPPQLTQAQLLEIKASGIQMTDAASEVSSEDGILSKINTVNYEEQLRRVLRDTPSPEEFFDEEFIMPPETPPAPPTPKPKVPALTATEYFATRSPLRSPLSVPRKSSSLLSQTEDEPDIPIVVSPEPAPVPEPVIRSRTPSLTAQAPLPHFITQFKGMHWFDKLFPNANPSTFPKPWTIDAFVGLLLIFLSKTPNYEMKQHICAAILLLRGQESFDDDCVRQIINTLTQELNISSGSLTSWNVDTKQFVRSALQLLRMMKKYTPGVVAEFMSHFILGDKDIRTFVVDIFTEIGIQEADRYFLRELDEFDTFGVPENAVKAHIHRLCLDWLDKWLAQFKEHIRSLAGKINRARSGQIVRGTKNPKTPSQVKGILKGKESKTNLKQAGVSWNFQTMGDAAAENASAIDAINYFSEMQLQSEIEKARARKYSLKRSDGEDEKARNTVLILPAIDTKPSLARLGETHCSHCHPERETALSYGFRLPPIHQQTSIVVTNIALRLKTITLNPFPTKNDRKIYESFQHHELLTLRSAQKYFIPSRSYVQPETVK</sequence>
<evidence type="ECO:0000256" key="3">
    <source>
        <dbReference type="SAM" id="MobiDB-lite"/>
    </source>
</evidence>
<dbReference type="PANTHER" id="PTHR45532">
    <property type="entry name" value="WD REPEAT-CONTAINING PROTEIN 97"/>
    <property type="match status" value="1"/>
</dbReference>